<dbReference type="PATRIC" id="fig|1423763.3.peg.18"/>
<reference evidence="2 3" key="1">
    <citation type="journal article" date="2015" name="Genome Announc.">
        <title>Expanding the biotechnology potential of lactobacilli through comparative genomics of 213 strains and associated genera.</title>
        <authorList>
            <person name="Sun Z."/>
            <person name="Harris H.M."/>
            <person name="McCann A."/>
            <person name="Guo C."/>
            <person name="Argimon S."/>
            <person name="Zhang W."/>
            <person name="Yang X."/>
            <person name="Jeffery I.B."/>
            <person name="Cooney J.C."/>
            <person name="Kagawa T.F."/>
            <person name="Liu W."/>
            <person name="Song Y."/>
            <person name="Salvetti E."/>
            <person name="Wrobel A."/>
            <person name="Rasinkangas P."/>
            <person name="Parkhill J."/>
            <person name="Rea M.C."/>
            <person name="O'Sullivan O."/>
            <person name="Ritari J."/>
            <person name="Douillard F.P."/>
            <person name="Paul Ross R."/>
            <person name="Yang R."/>
            <person name="Briner A.E."/>
            <person name="Felis G.E."/>
            <person name="de Vos W.M."/>
            <person name="Barrangou R."/>
            <person name="Klaenhammer T.R."/>
            <person name="Caufield P.W."/>
            <person name="Cui Y."/>
            <person name="Zhang H."/>
            <person name="O'Toole P.W."/>
        </authorList>
    </citation>
    <scope>NUCLEOTIDE SEQUENCE [LARGE SCALE GENOMIC DNA]</scope>
    <source>
        <strain evidence="2 3">DSM 16043</strain>
    </source>
</reference>
<dbReference type="Pfam" id="PF03009">
    <property type="entry name" value="GDPD"/>
    <property type="match status" value="1"/>
</dbReference>
<dbReference type="EMBL" id="AZFM01000001">
    <property type="protein sequence ID" value="KRL91471.1"/>
    <property type="molecule type" value="Genomic_DNA"/>
</dbReference>
<dbReference type="STRING" id="1423763.FC46_GL000018"/>
<proteinExistence type="predicted"/>
<dbReference type="GO" id="GO:0006629">
    <property type="term" value="P:lipid metabolic process"/>
    <property type="evidence" value="ECO:0007669"/>
    <property type="project" value="InterPro"/>
</dbReference>
<organism evidence="2 3">
    <name type="scientific">Lactobacillus kalixensis DSM 16043</name>
    <dbReference type="NCBI Taxonomy" id="1423763"/>
    <lineage>
        <taxon>Bacteria</taxon>
        <taxon>Bacillati</taxon>
        <taxon>Bacillota</taxon>
        <taxon>Bacilli</taxon>
        <taxon>Lactobacillales</taxon>
        <taxon>Lactobacillaceae</taxon>
        <taxon>Lactobacillus</taxon>
    </lineage>
</organism>
<dbReference type="Gene3D" id="3.20.20.190">
    <property type="entry name" value="Phosphatidylinositol (PI) phosphodiesterase"/>
    <property type="match status" value="1"/>
</dbReference>
<dbReference type="RefSeq" id="WP_057797009.1">
    <property type="nucleotide sequence ID" value="NZ_AZFM01000001.1"/>
</dbReference>
<evidence type="ECO:0000259" key="1">
    <source>
        <dbReference type="PROSITE" id="PS51704"/>
    </source>
</evidence>
<protein>
    <submittedName>
        <fullName evidence="2">Glycerophosphodiesterase</fullName>
    </submittedName>
</protein>
<dbReference type="Proteomes" id="UP000051036">
    <property type="component" value="Unassembled WGS sequence"/>
</dbReference>
<dbReference type="InterPro" id="IPR030395">
    <property type="entry name" value="GP_PDE_dom"/>
</dbReference>
<comment type="caution">
    <text evidence="2">The sequence shown here is derived from an EMBL/GenBank/DDBJ whole genome shotgun (WGS) entry which is preliminary data.</text>
</comment>
<keyword evidence="3" id="KW-1185">Reference proteome</keyword>
<evidence type="ECO:0000313" key="3">
    <source>
        <dbReference type="Proteomes" id="UP000051036"/>
    </source>
</evidence>
<dbReference type="InterPro" id="IPR017946">
    <property type="entry name" value="PLC-like_Pdiesterase_TIM-brl"/>
</dbReference>
<sequence>MEKTVIFGHRGYPAKFAENSLEGFRYAVNHGAEGVEFDVHLTKDGVPVVMHDEKIDHTSDGKGWIKDFTLAELRQYHLTNGEPVPELKELFEILENQNLWINLEFKTNLVHYPNIEQIVFDLAKQFHFVHPIIFSSFDYVTLKNCQEIDPNQTYYYLVDQKVTNPAKVIKENHFAGIHPEEYLNNDTIVQRIWTVDDPELAKQYFEKHVAGIFTNNYPLMKKIRDEVQK</sequence>
<feature type="domain" description="GP-PDE" evidence="1">
    <location>
        <begin position="4"/>
        <end position="224"/>
    </location>
</feature>
<name>A0A0R1UDH3_9LACO</name>
<gene>
    <name evidence="2" type="ORF">FC46_GL000018</name>
</gene>
<dbReference type="PANTHER" id="PTHR46211">
    <property type="entry name" value="GLYCEROPHOSPHORYL DIESTER PHOSPHODIESTERASE"/>
    <property type="match status" value="1"/>
</dbReference>
<dbReference type="AlphaFoldDB" id="A0A0R1UDH3"/>
<dbReference type="PROSITE" id="PS51704">
    <property type="entry name" value="GP_PDE"/>
    <property type="match status" value="1"/>
</dbReference>
<dbReference type="OrthoDB" id="384721at2"/>
<dbReference type="PROSITE" id="PS50007">
    <property type="entry name" value="PIPLC_X_DOMAIN"/>
    <property type="match status" value="1"/>
</dbReference>
<dbReference type="PANTHER" id="PTHR46211:SF1">
    <property type="entry name" value="GLYCEROPHOSPHODIESTER PHOSPHODIESTERASE, CYTOPLASMIC"/>
    <property type="match status" value="1"/>
</dbReference>
<evidence type="ECO:0000313" key="2">
    <source>
        <dbReference type="EMBL" id="KRL91471.1"/>
    </source>
</evidence>
<accession>A0A0R1UDH3</accession>
<dbReference type="GO" id="GO:0008081">
    <property type="term" value="F:phosphoric diester hydrolase activity"/>
    <property type="evidence" value="ECO:0007669"/>
    <property type="project" value="InterPro"/>
</dbReference>
<dbReference type="SUPFAM" id="SSF51695">
    <property type="entry name" value="PLC-like phosphodiesterases"/>
    <property type="match status" value="1"/>
</dbReference>